<proteinExistence type="predicted"/>
<dbReference type="Gene3D" id="3.90.660.50">
    <property type="match status" value="1"/>
</dbReference>
<dbReference type="InterPro" id="IPR036188">
    <property type="entry name" value="FAD/NAD-bd_sf"/>
</dbReference>
<dbReference type="PANTHER" id="PTHR42923">
    <property type="entry name" value="PROTOPORPHYRINOGEN OXIDASE"/>
    <property type="match status" value="1"/>
</dbReference>
<dbReference type="InterPro" id="IPR002937">
    <property type="entry name" value="Amino_oxidase"/>
</dbReference>
<protein>
    <recommendedName>
        <fullName evidence="1">Amine oxidase domain-containing protein</fullName>
    </recommendedName>
</protein>
<dbReference type="Proteomes" id="UP000218209">
    <property type="component" value="Unassembled WGS sequence"/>
</dbReference>
<keyword evidence="3" id="KW-1185">Reference proteome</keyword>
<dbReference type="Pfam" id="PF01593">
    <property type="entry name" value="Amino_oxidase"/>
    <property type="match status" value="1"/>
</dbReference>
<gene>
    <name evidence="2" type="ORF">BU14_0106s0034</name>
</gene>
<reference evidence="2 3" key="1">
    <citation type="submission" date="2017-03" db="EMBL/GenBank/DDBJ databases">
        <title>WGS assembly of Porphyra umbilicalis.</title>
        <authorList>
            <person name="Brawley S.H."/>
            <person name="Blouin N.A."/>
            <person name="Ficko-Blean E."/>
            <person name="Wheeler G.L."/>
            <person name="Lohr M."/>
            <person name="Goodson H.V."/>
            <person name="Jenkins J.W."/>
            <person name="Blaby-Haas C.E."/>
            <person name="Helliwell K.E."/>
            <person name="Chan C."/>
            <person name="Marriage T."/>
            <person name="Bhattacharya D."/>
            <person name="Klein A.S."/>
            <person name="Badis Y."/>
            <person name="Brodie J."/>
            <person name="Cao Y."/>
            <person name="Collen J."/>
            <person name="Dittami S.M."/>
            <person name="Gachon C.M."/>
            <person name="Green B.R."/>
            <person name="Karpowicz S."/>
            <person name="Kim J.W."/>
            <person name="Kudahl U."/>
            <person name="Lin S."/>
            <person name="Michel G."/>
            <person name="Mittag M."/>
            <person name="Olson B.J."/>
            <person name="Pangilinan J."/>
            <person name="Peng Y."/>
            <person name="Qiu H."/>
            <person name="Shu S."/>
            <person name="Singer J.T."/>
            <person name="Smith A.G."/>
            <person name="Sprecher B.N."/>
            <person name="Wagner V."/>
            <person name="Wang W."/>
            <person name="Wang Z.-Y."/>
            <person name="Yan J."/>
            <person name="Yarish C."/>
            <person name="Zoeuner-Riek S."/>
            <person name="Zhuang Y."/>
            <person name="Zou Y."/>
            <person name="Lindquist E.A."/>
            <person name="Grimwood J."/>
            <person name="Barry K."/>
            <person name="Rokhsar D.S."/>
            <person name="Schmutz J."/>
            <person name="Stiller J.W."/>
            <person name="Grossman A.R."/>
            <person name="Prochnik S.E."/>
        </authorList>
    </citation>
    <scope>NUCLEOTIDE SEQUENCE [LARGE SCALE GENOMIC DNA]</scope>
    <source>
        <strain evidence="2">4086291</strain>
    </source>
</reference>
<sequence>MAAFAGLAPALPLRPRRVVAATRRPAVGSAVRRQWMAAAAGGPYGTPFTSLSDASPVVPLGATPAVPLDATPAVPLVVPVVPVVAPGPAEPFPTPVMEPLGTPLAADKRVVVVGAGWAGLGAAHALVKAGHDVTLVDAADSVGGLVAGWRTAKGNKPVEVGIHGFWRPYENIFSLVKELGITDAFTPWTKSAQWSPAGLETESPIFAEEPRLPTPLGTFVYTKFARLPLAHRLTALPLLGVVADFDPRRLEDWKRYDNMTARELFANHGVSERLYKEAFEPMLLVGLFAPGEECSAAAAMGMLLYFILNHQGDFDVVWGRGTVGARIFNPLVQSIEAGGGKVRCATRVKDVETEGGRATGVVVTDKSGGGEETLPADAVVFAVGISGMQGIVRGSQTLGSRKEFAAVSNLGAVDVLAVRLYLDRKVNIGAASNAAFGFDNTTGWTFFDLNRLHDEHANEPTTVLEADFYHANQLLVMSDEDIVAKVQADIGACVPAVRDANVIDYSVVRVPRGVTHFRPGSFQHFLRTKTSFPNVFASGDWIVTEHGSFSQEKALVTGYEAAIAVMDELGTAPGGVGHPTIIPVEEDEPHVAAARRAVRAGRGVLDALLPKVWL</sequence>
<dbReference type="Gene3D" id="3.50.50.60">
    <property type="entry name" value="FAD/NAD(P)-binding domain"/>
    <property type="match status" value="2"/>
</dbReference>
<dbReference type="AlphaFoldDB" id="A0A1X6PCB6"/>
<dbReference type="InterPro" id="IPR050464">
    <property type="entry name" value="Zeta_carotene_desat/Oxidored"/>
</dbReference>
<dbReference type="PANTHER" id="PTHR42923:SF24">
    <property type="entry name" value="OS04G0560500 PROTEIN"/>
    <property type="match status" value="1"/>
</dbReference>
<dbReference type="GO" id="GO:0016491">
    <property type="term" value="F:oxidoreductase activity"/>
    <property type="evidence" value="ECO:0007669"/>
    <property type="project" value="InterPro"/>
</dbReference>
<name>A0A1X6PCB6_PORUM</name>
<feature type="domain" description="Amine oxidase" evidence="1">
    <location>
        <begin position="118"/>
        <end position="565"/>
    </location>
</feature>
<dbReference type="OrthoDB" id="2219495at2759"/>
<evidence type="ECO:0000259" key="1">
    <source>
        <dbReference type="Pfam" id="PF01593"/>
    </source>
</evidence>
<evidence type="ECO:0000313" key="3">
    <source>
        <dbReference type="Proteomes" id="UP000218209"/>
    </source>
</evidence>
<organism evidence="2 3">
    <name type="scientific">Porphyra umbilicalis</name>
    <name type="common">Purple laver</name>
    <name type="synonym">Red alga</name>
    <dbReference type="NCBI Taxonomy" id="2786"/>
    <lineage>
        <taxon>Eukaryota</taxon>
        <taxon>Rhodophyta</taxon>
        <taxon>Bangiophyceae</taxon>
        <taxon>Bangiales</taxon>
        <taxon>Bangiaceae</taxon>
        <taxon>Porphyra</taxon>
    </lineage>
</organism>
<accession>A0A1X6PCB6</accession>
<evidence type="ECO:0000313" key="2">
    <source>
        <dbReference type="EMBL" id="OSX78569.1"/>
    </source>
</evidence>
<dbReference type="PRINTS" id="PR00419">
    <property type="entry name" value="ADXRDTASE"/>
</dbReference>
<dbReference type="EMBL" id="KV918810">
    <property type="protein sequence ID" value="OSX78569.1"/>
    <property type="molecule type" value="Genomic_DNA"/>
</dbReference>
<dbReference type="SUPFAM" id="SSF51905">
    <property type="entry name" value="FAD/NAD(P)-binding domain"/>
    <property type="match status" value="1"/>
</dbReference>